<accession>A0A448MPY4</accession>
<evidence type="ECO:0000313" key="1">
    <source>
        <dbReference type="EMBL" id="VEH67240.1"/>
    </source>
</evidence>
<reference evidence="1 2" key="1">
    <citation type="submission" date="2018-12" db="EMBL/GenBank/DDBJ databases">
        <authorList>
            <consortium name="Pathogen Informatics"/>
        </authorList>
    </citation>
    <scope>NUCLEOTIDE SEQUENCE [LARGE SCALE GENOMIC DNA]</scope>
    <source>
        <strain evidence="1 2">NCTC8284</strain>
    </source>
</reference>
<evidence type="ECO:0000313" key="2">
    <source>
        <dbReference type="Proteomes" id="UP000278733"/>
    </source>
</evidence>
<proteinExistence type="predicted"/>
<sequence length="47" mass="5159">MAVEYMHKIVLEGELITEVKENESLDAGLTEQALQASNLLSISKPTN</sequence>
<dbReference type="STRING" id="758.GCA_000730685_01492"/>
<protein>
    <submittedName>
        <fullName evidence="1">Uncharacterized protein</fullName>
    </submittedName>
</protein>
<dbReference type="Proteomes" id="UP000278733">
    <property type="component" value="Chromosome"/>
</dbReference>
<dbReference type="KEGG" id="rpne:NCTC8284_02426"/>
<dbReference type="AlphaFoldDB" id="A0A448MPY4"/>
<organism evidence="1 2">
    <name type="scientific">Rodentibacter pneumotropicus</name>
    <dbReference type="NCBI Taxonomy" id="758"/>
    <lineage>
        <taxon>Bacteria</taxon>
        <taxon>Pseudomonadati</taxon>
        <taxon>Pseudomonadota</taxon>
        <taxon>Gammaproteobacteria</taxon>
        <taxon>Pasteurellales</taxon>
        <taxon>Pasteurellaceae</taxon>
        <taxon>Rodentibacter</taxon>
    </lineage>
</organism>
<dbReference type="EMBL" id="LR134405">
    <property type="protein sequence ID" value="VEH67240.1"/>
    <property type="molecule type" value="Genomic_DNA"/>
</dbReference>
<name>A0A448MPY4_9PAST</name>
<gene>
    <name evidence="1" type="ORF">NCTC8284_02426</name>
</gene>